<evidence type="ECO:0000313" key="3">
    <source>
        <dbReference type="EMBL" id="QIV81004.1"/>
    </source>
</evidence>
<dbReference type="Pfam" id="PF00582">
    <property type="entry name" value="Usp"/>
    <property type="match status" value="2"/>
</dbReference>
<dbReference type="KEGG" id="mfre:EXE63_09005"/>
<dbReference type="SUPFAM" id="SSF52402">
    <property type="entry name" value="Adenine nucleotide alpha hydrolases-like"/>
    <property type="match status" value="2"/>
</dbReference>
<gene>
    <name evidence="3" type="ORF">EXE63_09005</name>
</gene>
<feature type="domain" description="UspA" evidence="2">
    <location>
        <begin position="160"/>
        <end position="291"/>
    </location>
</feature>
<feature type="domain" description="UspA" evidence="2">
    <location>
        <begin position="9"/>
        <end position="148"/>
    </location>
</feature>
<dbReference type="PANTHER" id="PTHR46268:SF6">
    <property type="entry name" value="UNIVERSAL STRESS PROTEIN UP12"/>
    <property type="match status" value="1"/>
</dbReference>
<dbReference type="InterPro" id="IPR006015">
    <property type="entry name" value="Universal_stress_UspA"/>
</dbReference>
<name>A0A6H0S1C9_9MYCO</name>
<evidence type="ECO:0000256" key="1">
    <source>
        <dbReference type="ARBA" id="ARBA00008791"/>
    </source>
</evidence>
<dbReference type="PANTHER" id="PTHR46268">
    <property type="entry name" value="STRESS RESPONSE PROTEIN NHAX"/>
    <property type="match status" value="1"/>
</dbReference>
<comment type="similarity">
    <text evidence="1">Belongs to the universal stress protein A family.</text>
</comment>
<dbReference type="Gene3D" id="3.40.50.620">
    <property type="entry name" value="HUPs"/>
    <property type="match status" value="2"/>
</dbReference>
<dbReference type="AlphaFoldDB" id="A0A6H0S1C9"/>
<reference evidence="3 4" key="1">
    <citation type="submission" date="2019-04" db="EMBL/GenBank/DDBJ databases">
        <title>Draft, Whole-Genome Sequence of the Anthracene-degrading Mycobacterium frederiksbergense LB501T, Isolated from a Polycyclic Aromatic Hydrocarbon (PAH)-Contaminated Soil.</title>
        <authorList>
            <person name="Augelletti F."/>
        </authorList>
    </citation>
    <scope>NUCLEOTIDE SEQUENCE [LARGE SCALE GENOMIC DNA]</scope>
    <source>
        <strain evidence="3 4">LB 501T</strain>
    </source>
</reference>
<dbReference type="RefSeq" id="WP_168141657.1">
    <property type="nucleotide sequence ID" value="NZ_CBCSDT010000024.1"/>
</dbReference>
<evidence type="ECO:0000259" key="2">
    <source>
        <dbReference type="Pfam" id="PF00582"/>
    </source>
</evidence>
<protein>
    <submittedName>
        <fullName evidence="3">Universal stress protein</fullName>
    </submittedName>
</protein>
<accession>A0A6H0S1C9</accession>
<dbReference type="EMBL" id="CP038799">
    <property type="protein sequence ID" value="QIV81004.1"/>
    <property type="molecule type" value="Genomic_DNA"/>
</dbReference>
<proteinExistence type="inferred from homology"/>
<organism evidence="3 4">
    <name type="scientific">Mycolicibacterium frederiksbergense</name>
    <dbReference type="NCBI Taxonomy" id="117567"/>
    <lineage>
        <taxon>Bacteria</taxon>
        <taxon>Bacillati</taxon>
        <taxon>Actinomycetota</taxon>
        <taxon>Actinomycetes</taxon>
        <taxon>Mycobacteriales</taxon>
        <taxon>Mycobacteriaceae</taxon>
        <taxon>Mycolicibacterium</taxon>
    </lineage>
</organism>
<keyword evidence="4" id="KW-1185">Reference proteome</keyword>
<dbReference type="InterPro" id="IPR006016">
    <property type="entry name" value="UspA"/>
</dbReference>
<evidence type="ECO:0000313" key="4">
    <source>
        <dbReference type="Proteomes" id="UP000501849"/>
    </source>
</evidence>
<dbReference type="Proteomes" id="UP000501849">
    <property type="component" value="Chromosome"/>
</dbReference>
<dbReference type="InterPro" id="IPR014729">
    <property type="entry name" value="Rossmann-like_a/b/a_fold"/>
</dbReference>
<dbReference type="PRINTS" id="PR01438">
    <property type="entry name" value="UNVRSLSTRESS"/>
</dbReference>
<sequence>MTQPNEVEIEKIVAGVADSPSSRAAVEWAAREAELRGVPLVLLHASTLPIGAWPIAPVPVGYLEWQMKVGRELLDDTARLVEQTTGGAVSVTTDLVVATPTAALVEASRTAGMVAVGSRGKGALSRLVLGSVSAGLLHRAQCPVVVVHGEGPTPAPDAPVLLGFDGSPSSQSAIALAFDEASRRRVGLVAMHAWWSPGAFEMPGFDWETLRPEVNRQIREMLTAWQQRFPDVPVERIVVADQPAARIVEHSDSCQLIVVGSHGHGAVGSTLLGSVSNAVVHAATVPVIVARQ</sequence>